<proteinExistence type="predicted"/>
<name>A0A3P6C306_BRACM</name>
<sequence>MVDRQEHLLTSAARRLIIPIPSESCWYSTDTCFGLIQNQLWSLNLPIVINLSHHFSSKASCLSTSLSAASSEKGSPSPKP</sequence>
<reference evidence="1" key="1">
    <citation type="submission" date="2018-11" db="EMBL/GenBank/DDBJ databases">
        <authorList>
            <consortium name="Genoscope - CEA"/>
            <person name="William W."/>
        </authorList>
    </citation>
    <scope>NUCLEOTIDE SEQUENCE</scope>
</reference>
<accession>A0A3P6C306</accession>
<dbReference type="AlphaFoldDB" id="A0A3P6C306"/>
<protein>
    <submittedName>
        <fullName evidence="1">Uncharacterized protein</fullName>
    </submittedName>
</protein>
<evidence type="ECO:0000313" key="1">
    <source>
        <dbReference type="EMBL" id="VDD02269.1"/>
    </source>
</evidence>
<gene>
    <name evidence="1" type="ORF">BRAA07T31746Z</name>
</gene>
<dbReference type="EMBL" id="LR031574">
    <property type="protein sequence ID" value="VDD02269.1"/>
    <property type="molecule type" value="Genomic_DNA"/>
</dbReference>
<organism evidence="1">
    <name type="scientific">Brassica campestris</name>
    <name type="common">Field mustard</name>
    <dbReference type="NCBI Taxonomy" id="3711"/>
    <lineage>
        <taxon>Eukaryota</taxon>
        <taxon>Viridiplantae</taxon>
        <taxon>Streptophyta</taxon>
        <taxon>Embryophyta</taxon>
        <taxon>Tracheophyta</taxon>
        <taxon>Spermatophyta</taxon>
        <taxon>Magnoliopsida</taxon>
        <taxon>eudicotyledons</taxon>
        <taxon>Gunneridae</taxon>
        <taxon>Pentapetalae</taxon>
        <taxon>rosids</taxon>
        <taxon>malvids</taxon>
        <taxon>Brassicales</taxon>
        <taxon>Brassicaceae</taxon>
        <taxon>Brassiceae</taxon>
        <taxon>Brassica</taxon>
    </lineage>
</organism>